<reference evidence="2" key="1">
    <citation type="journal article" date="2017" name="Nat. Ecol. Evol.">
        <title>Genome expansion and lineage-specific genetic innovations in the forest pathogenic fungi Armillaria.</title>
        <authorList>
            <person name="Sipos G."/>
            <person name="Prasanna A.N."/>
            <person name="Walter M.C."/>
            <person name="O'Connor E."/>
            <person name="Balint B."/>
            <person name="Krizsan K."/>
            <person name="Kiss B."/>
            <person name="Hess J."/>
            <person name="Varga T."/>
            <person name="Slot J."/>
            <person name="Riley R."/>
            <person name="Boka B."/>
            <person name="Rigling D."/>
            <person name="Barry K."/>
            <person name="Lee J."/>
            <person name="Mihaltcheva S."/>
            <person name="LaButti K."/>
            <person name="Lipzen A."/>
            <person name="Waldron R."/>
            <person name="Moloney N.M."/>
            <person name="Sperisen C."/>
            <person name="Kredics L."/>
            <person name="Vagvoelgyi C."/>
            <person name="Patrignani A."/>
            <person name="Fitzpatrick D."/>
            <person name="Nagy I."/>
            <person name="Doyle S."/>
            <person name="Anderson J.B."/>
            <person name="Grigoriev I.V."/>
            <person name="Gueldener U."/>
            <person name="Muensterkoetter M."/>
            <person name="Nagy L.G."/>
        </authorList>
    </citation>
    <scope>NUCLEOTIDE SEQUENCE [LARGE SCALE GENOMIC DNA]</scope>
    <source>
        <strain evidence="2">28-4</strain>
    </source>
</reference>
<organism evidence="1 2">
    <name type="scientific">Armillaria solidipes</name>
    <dbReference type="NCBI Taxonomy" id="1076256"/>
    <lineage>
        <taxon>Eukaryota</taxon>
        <taxon>Fungi</taxon>
        <taxon>Dikarya</taxon>
        <taxon>Basidiomycota</taxon>
        <taxon>Agaricomycotina</taxon>
        <taxon>Agaricomycetes</taxon>
        <taxon>Agaricomycetidae</taxon>
        <taxon>Agaricales</taxon>
        <taxon>Marasmiineae</taxon>
        <taxon>Physalacriaceae</taxon>
        <taxon>Armillaria</taxon>
    </lineage>
</organism>
<protein>
    <submittedName>
        <fullName evidence="1">Uncharacterized protein</fullName>
    </submittedName>
</protein>
<accession>A0A2H3BFG4</accession>
<proteinExistence type="predicted"/>
<name>A0A2H3BFG4_9AGAR</name>
<evidence type="ECO:0000313" key="2">
    <source>
        <dbReference type="Proteomes" id="UP000218334"/>
    </source>
</evidence>
<keyword evidence="2" id="KW-1185">Reference proteome</keyword>
<gene>
    <name evidence="1" type="ORF">ARMSODRAFT_1062552</name>
</gene>
<sequence>MVSLQSQKSMPKLQYLHFVGINFLDYRLRANTGDRVYFRLKRRATVAKFVKKKINFCRISRRAWSTVPSKPVAIMNVSKNSRAENAGLQPWPSTITIHDVLVFPFSPAATGLVNDTKDVASKSAQLDTRYRQIQSHEDPIPREPTKDAVHQFACPRKSSSSFLILITARWRVLVLRRDIAMHKEPNMANSQNNSFVLILRYSPNMLSEAEEDEHGVPSMPFVNQHFVAMVGARKEGEEDGYVSESIRWASGDENKRHSKEYRNDVVLAVFRSEAIFTRLEF</sequence>
<dbReference type="EMBL" id="KZ293472">
    <property type="protein sequence ID" value="PBK61796.1"/>
    <property type="molecule type" value="Genomic_DNA"/>
</dbReference>
<evidence type="ECO:0000313" key="1">
    <source>
        <dbReference type="EMBL" id="PBK61796.1"/>
    </source>
</evidence>
<dbReference type="AlphaFoldDB" id="A0A2H3BFG4"/>
<dbReference type="Proteomes" id="UP000218334">
    <property type="component" value="Unassembled WGS sequence"/>
</dbReference>